<feature type="compositionally biased region" description="Basic and acidic residues" evidence="2">
    <location>
        <begin position="369"/>
        <end position="385"/>
    </location>
</feature>
<evidence type="ECO:0000256" key="2">
    <source>
        <dbReference type="SAM" id="MobiDB-lite"/>
    </source>
</evidence>
<gene>
    <name evidence="4" type="ORF">LIER_38334</name>
</gene>
<dbReference type="Pfam" id="PF04195">
    <property type="entry name" value="Transposase_28"/>
    <property type="match status" value="1"/>
</dbReference>
<accession>A0AAV3Q0L2</accession>
<evidence type="ECO:0000313" key="5">
    <source>
        <dbReference type="Proteomes" id="UP001454036"/>
    </source>
</evidence>
<proteinExistence type="predicted"/>
<reference evidence="4 5" key="1">
    <citation type="submission" date="2024-01" db="EMBL/GenBank/DDBJ databases">
        <title>The complete chloroplast genome sequence of Lithospermum erythrorhizon: insights into the phylogenetic relationship among Boraginaceae species and the maternal lineages of purple gromwells.</title>
        <authorList>
            <person name="Okada T."/>
            <person name="Watanabe K."/>
        </authorList>
    </citation>
    <scope>NUCLEOTIDE SEQUENCE [LARGE SCALE GENOMIC DNA]</scope>
</reference>
<evidence type="ECO:0000259" key="3">
    <source>
        <dbReference type="Pfam" id="PF04195"/>
    </source>
</evidence>
<keyword evidence="1" id="KW-0175">Coiled coil</keyword>
<feature type="region of interest" description="Disordered" evidence="2">
    <location>
        <begin position="1"/>
        <end position="40"/>
    </location>
</feature>
<sequence length="579" mass="64722">MASKTTQQRSQTTTHGSVTQRTLAEGLEIRDSEVAAPEGTEAEMFAAGVLTDPDTKVVRRSRIPLSKRKIPSGEGSKRKAKKPKASKAAEMVEPAEEGEGGKVGPTNEPGVKDSQTFEVFRSRTMKSTILRPHFRFIRDRYSIDQSMSMGVPFDDETVDNPQEEGFTPIFWEFMNYGLRLRASPFVNSFLNAIRRAPGQLGPFAWAAVTAFQVGCLSVGVVPNVNLFARLFNVVHQDVLKFVHPRAGIKNMLYSEKPGKASPTRWHKYFFFATNAFSDDVPHEFCTDYTTLDFEESDALDSEFEKLVEGDLLLAKTELAPTPSKDSYKAVVSGASVKQRVLGSKAPEPTPSSPIKQPEGSVSDLGTGDMPEHVEIPLLEETREESPDSSPVPCVWHHGMARQDRPSTPPRSPHQEQRSFPVGFEEGKKGDPSFFVDTPFKLPSRVEVTEDTTSQITHPLVEDLFKNCMLKAEVLGAMNVSSPTSLHHQYAHYQLREKSELLREKSSFLREKEEFEQAKASIGTSVRIIKEERDSALARKDKAEKRCEELLTQIEKFTYEHAAFEGKLKSKVEMSKTELS</sequence>
<dbReference type="AlphaFoldDB" id="A0AAV3Q0L2"/>
<name>A0AAV3Q0L2_LITER</name>
<organism evidence="4 5">
    <name type="scientific">Lithospermum erythrorhizon</name>
    <name type="common">Purple gromwell</name>
    <name type="synonym">Lithospermum officinale var. erythrorhizon</name>
    <dbReference type="NCBI Taxonomy" id="34254"/>
    <lineage>
        <taxon>Eukaryota</taxon>
        <taxon>Viridiplantae</taxon>
        <taxon>Streptophyta</taxon>
        <taxon>Embryophyta</taxon>
        <taxon>Tracheophyta</taxon>
        <taxon>Spermatophyta</taxon>
        <taxon>Magnoliopsida</taxon>
        <taxon>eudicotyledons</taxon>
        <taxon>Gunneridae</taxon>
        <taxon>Pentapetalae</taxon>
        <taxon>asterids</taxon>
        <taxon>lamiids</taxon>
        <taxon>Boraginales</taxon>
        <taxon>Boraginaceae</taxon>
        <taxon>Boraginoideae</taxon>
        <taxon>Lithospermeae</taxon>
        <taxon>Lithospermum</taxon>
    </lineage>
</organism>
<dbReference type="Proteomes" id="UP001454036">
    <property type="component" value="Unassembled WGS sequence"/>
</dbReference>
<comment type="caution">
    <text evidence="4">The sequence shown here is derived from an EMBL/GenBank/DDBJ whole genome shotgun (WGS) entry which is preliminary data.</text>
</comment>
<feature type="coiled-coil region" evidence="1">
    <location>
        <begin position="497"/>
        <end position="559"/>
    </location>
</feature>
<evidence type="ECO:0000256" key="1">
    <source>
        <dbReference type="SAM" id="Coils"/>
    </source>
</evidence>
<feature type="region of interest" description="Disordered" evidence="2">
    <location>
        <begin position="54"/>
        <end position="112"/>
    </location>
</feature>
<feature type="domain" description="Transposase (putative) gypsy type" evidence="3">
    <location>
        <begin position="170"/>
        <end position="233"/>
    </location>
</feature>
<dbReference type="EMBL" id="BAABME010019300">
    <property type="protein sequence ID" value="GAA0156737.1"/>
    <property type="molecule type" value="Genomic_DNA"/>
</dbReference>
<feature type="region of interest" description="Disordered" evidence="2">
    <location>
        <begin position="340"/>
        <end position="417"/>
    </location>
</feature>
<feature type="compositionally biased region" description="Low complexity" evidence="2">
    <location>
        <begin position="1"/>
        <end position="14"/>
    </location>
</feature>
<evidence type="ECO:0000313" key="4">
    <source>
        <dbReference type="EMBL" id="GAA0156737.1"/>
    </source>
</evidence>
<keyword evidence="5" id="KW-1185">Reference proteome</keyword>
<protein>
    <recommendedName>
        <fullName evidence="3">Transposase (putative) gypsy type domain-containing protein</fullName>
    </recommendedName>
</protein>
<feature type="compositionally biased region" description="Basic residues" evidence="2">
    <location>
        <begin position="58"/>
        <end position="70"/>
    </location>
</feature>
<dbReference type="InterPro" id="IPR007321">
    <property type="entry name" value="Transposase_28"/>
</dbReference>